<dbReference type="AlphaFoldDB" id="A0A9N8VDT7"/>
<reference evidence="1" key="1">
    <citation type="submission" date="2021-06" db="EMBL/GenBank/DDBJ databases">
        <authorList>
            <person name="Kallberg Y."/>
            <person name="Tangrot J."/>
            <person name="Rosling A."/>
        </authorList>
    </citation>
    <scope>NUCLEOTIDE SEQUENCE</scope>
    <source>
        <strain evidence="1">IN212</strain>
    </source>
</reference>
<sequence length="58" mass="6755">MYTNHGQPFNQTILTPQSTPKSCLIYYGVIPTDIDNFKQNRESKYQFQYHALISAKTI</sequence>
<evidence type="ECO:0000313" key="1">
    <source>
        <dbReference type="EMBL" id="CAG8452697.1"/>
    </source>
</evidence>
<dbReference type="Proteomes" id="UP000789396">
    <property type="component" value="Unassembled WGS sequence"/>
</dbReference>
<protein>
    <submittedName>
        <fullName evidence="1">4430_t:CDS:1</fullName>
    </submittedName>
</protein>
<dbReference type="EMBL" id="CAJVPZ010000096">
    <property type="protein sequence ID" value="CAG8452697.1"/>
    <property type="molecule type" value="Genomic_DNA"/>
</dbReference>
<proteinExistence type="predicted"/>
<gene>
    <name evidence="1" type="ORF">RFULGI_LOCUS309</name>
</gene>
<evidence type="ECO:0000313" key="2">
    <source>
        <dbReference type="Proteomes" id="UP000789396"/>
    </source>
</evidence>
<name>A0A9N8VDT7_9GLOM</name>
<comment type="caution">
    <text evidence="1">The sequence shown here is derived from an EMBL/GenBank/DDBJ whole genome shotgun (WGS) entry which is preliminary data.</text>
</comment>
<keyword evidence="2" id="KW-1185">Reference proteome</keyword>
<accession>A0A9N8VDT7</accession>
<organism evidence="1 2">
    <name type="scientific">Racocetra fulgida</name>
    <dbReference type="NCBI Taxonomy" id="60492"/>
    <lineage>
        <taxon>Eukaryota</taxon>
        <taxon>Fungi</taxon>
        <taxon>Fungi incertae sedis</taxon>
        <taxon>Mucoromycota</taxon>
        <taxon>Glomeromycotina</taxon>
        <taxon>Glomeromycetes</taxon>
        <taxon>Diversisporales</taxon>
        <taxon>Gigasporaceae</taxon>
        <taxon>Racocetra</taxon>
    </lineage>
</organism>